<dbReference type="InParanoid" id="A0A803SLN7"/>
<dbReference type="Pfam" id="PF13870">
    <property type="entry name" value="CCDC113_CCDC96_CC"/>
    <property type="match status" value="1"/>
</dbReference>
<dbReference type="InterPro" id="IPR000477">
    <property type="entry name" value="RT_dom"/>
</dbReference>
<dbReference type="PANTHER" id="PTHR47027">
    <property type="entry name" value="REVERSE TRANSCRIPTASE DOMAIN-CONTAINING PROTEIN"/>
    <property type="match status" value="1"/>
</dbReference>
<dbReference type="GeneTree" id="ENSGT01150000286929"/>
<keyword evidence="5" id="KW-1185">Reference proteome</keyword>
<evidence type="ECO:0000259" key="2">
    <source>
        <dbReference type="Pfam" id="PF00078"/>
    </source>
</evidence>
<sequence length="427" mass="49437">MEGGYKNKVIIIISCYYLYFHVQQSMICTFTDPVCFQTKTLLGLTIGGRPYFSNSTKPLLGLIFWGCLIFGETGYVMKSGIFVLSLGNRTGSGRFIENKHNVAHLHFRCGFPPLQAVLEEADIRRKDVKKATVDFDREIIRTITKKKGSIIASNKVLRYMEDRIRSRDILKEKIRLKNDALKVQKKKMQLQLKQKEELGEALHEVDFQQLKIENAQFLEKIDERNQELLQLKMMVASTLQVLNFHRVRAKSIFPSLLCLCIYHISFYKVMLKILQGRLQQYMERELPDVQAGFRKGRGTRDQSANIRWIIKAAREFQKNIYFCFIGYSKAFDCVDHNKLWHVLGGLGIPSPLVCLLRNLYKDQVATVRIDHGTTDWFQIGKGVRQGCILLPFLFNLYAEYIMQHAGLEESKFLEETLTILGMQMIPL</sequence>
<accession>A0A803SLN7</accession>
<dbReference type="AlphaFoldDB" id="A0A803SLN7"/>
<reference evidence="4" key="3">
    <citation type="submission" date="2025-09" db="UniProtKB">
        <authorList>
            <consortium name="Ensembl"/>
        </authorList>
    </citation>
    <scope>IDENTIFICATION</scope>
</reference>
<evidence type="ECO:0000259" key="3">
    <source>
        <dbReference type="Pfam" id="PF13870"/>
    </source>
</evidence>
<dbReference type="InterPro" id="IPR025254">
    <property type="entry name" value="CCDC113/CCDC96_CC"/>
</dbReference>
<organism evidence="4 5">
    <name type="scientific">Anolis carolinensis</name>
    <name type="common">Green anole</name>
    <name type="synonym">American chameleon</name>
    <dbReference type="NCBI Taxonomy" id="28377"/>
    <lineage>
        <taxon>Eukaryota</taxon>
        <taxon>Metazoa</taxon>
        <taxon>Chordata</taxon>
        <taxon>Craniata</taxon>
        <taxon>Vertebrata</taxon>
        <taxon>Euteleostomi</taxon>
        <taxon>Lepidosauria</taxon>
        <taxon>Squamata</taxon>
        <taxon>Bifurcata</taxon>
        <taxon>Unidentata</taxon>
        <taxon>Episquamata</taxon>
        <taxon>Toxicofera</taxon>
        <taxon>Iguania</taxon>
        <taxon>Dactyloidae</taxon>
        <taxon>Anolis</taxon>
    </lineage>
</organism>
<dbReference type="Pfam" id="PF00078">
    <property type="entry name" value="RVT_1"/>
    <property type="match status" value="1"/>
</dbReference>
<reference evidence="4" key="1">
    <citation type="submission" date="2009-12" db="EMBL/GenBank/DDBJ databases">
        <title>The Genome Sequence of Anolis carolinensis (Green Anole Lizard).</title>
        <authorList>
            <consortium name="The Genome Sequencing Platform"/>
            <person name="Di Palma F."/>
            <person name="Alfoldi J."/>
            <person name="Heiman D."/>
            <person name="Young S."/>
            <person name="Grabherr M."/>
            <person name="Johnson J."/>
            <person name="Lander E.S."/>
            <person name="Lindblad-Toh K."/>
        </authorList>
    </citation>
    <scope>NUCLEOTIDE SEQUENCE [LARGE SCALE GENOMIC DNA]</scope>
    <source>
        <strain evidence="4">JBL SC #1</strain>
    </source>
</reference>
<feature type="coiled-coil region" evidence="1">
    <location>
        <begin position="171"/>
        <end position="227"/>
    </location>
</feature>
<evidence type="ECO:0000313" key="4">
    <source>
        <dbReference type="Ensembl" id="ENSACAP00000023877.1"/>
    </source>
</evidence>
<dbReference type="PANTHER" id="PTHR47027:SF8">
    <property type="entry name" value="RIBONUCLEASE H"/>
    <property type="match status" value="1"/>
</dbReference>
<dbReference type="Proteomes" id="UP000001646">
    <property type="component" value="Unplaced"/>
</dbReference>
<evidence type="ECO:0000256" key="1">
    <source>
        <dbReference type="SAM" id="Coils"/>
    </source>
</evidence>
<reference evidence="4" key="2">
    <citation type="submission" date="2025-08" db="UniProtKB">
        <authorList>
            <consortium name="Ensembl"/>
        </authorList>
    </citation>
    <scope>IDENTIFICATION</scope>
</reference>
<dbReference type="Ensembl" id="ENSACAT00000047805.1">
    <property type="protein sequence ID" value="ENSACAP00000023877.1"/>
    <property type="gene ID" value="ENSACAG00000036795.1"/>
</dbReference>
<evidence type="ECO:0000313" key="5">
    <source>
        <dbReference type="Proteomes" id="UP000001646"/>
    </source>
</evidence>
<proteinExistence type="predicted"/>
<protein>
    <recommendedName>
        <fullName evidence="6">Reverse transcriptase domain-containing protein</fullName>
    </recommendedName>
</protein>
<keyword evidence="1" id="KW-0175">Coiled coil</keyword>
<name>A0A803SLN7_ANOCA</name>
<dbReference type="SUPFAM" id="SSF56672">
    <property type="entry name" value="DNA/RNA polymerases"/>
    <property type="match status" value="1"/>
</dbReference>
<feature type="domain" description="Reverse transcriptase" evidence="2">
    <location>
        <begin position="266"/>
        <end position="404"/>
    </location>
</feature>
<dbReference type="InterPro" id="IPR043502">
    <property type="entry name" value="DNA/RNA_pol_sf"/>
</dbReference>
<feature type="domain" description="CCDC113/CCDC96 coiled-coil" evidence="3">
    <location>
        <begin position="165"/>
        <end position="249"/>
    </location>
</feature>
<evidence type="ECO:0008006" key="6">
    <source>
        <dbReference type="Google" id="ProtNLM"/>
    </source>
</evidence>